<keyword evidence="3" id="KW-0238">DNA-binding</keyword>
<reference evidence="8" key="1">
    <citation type="journal article" date="2019" name="Int. J. Syst. Evol. Microbiol.">
        <title>The Global Catalogue of Microorganisms (GCM) 10K type strain sequencing project: providing services to taxonomists for standard genome sequencing and annotation.</title>
        <authorList>
            <consortium name="The Broad Institute Genomics Platform"/>
            <consortium name="The Broad Institute Genome Sequencing Center for Infectious Disease"/>
            <person name="Wu L."/>
            <person name="Ma J."/>
        </authorList>
    </citation>
    <scope>NUCLEOTIDE SEQUENCE [LARGE SCALE GENOMIC DNA]</scope>
    <source>
        <strain evidence="8">JCM 17804</strain>
    </source>
</reference>
<accession>A0ABP8GVT7</accession>
<name>A0ABP8GVT7_9BURK</name>
<dbReference type="Pfam" id="PF00126">
    <property type="entry name" value="HTH_1"/>
    <property type="match status" value="1"/>
</dbReference>
<evidence type="ECO:0000256" key="5">
    <source>
        <dbReference type="SAM" id="MobiDB-lite"/>
    </source>
</evidence>
<dbReference type="InterPro" id="IPR005119">
    <property type="entry name" value="LysR_subst-bd"/>
</dbReference>
<dbReference type="SUPFAM" id="SSF53850">
    <property type="entry name" value="Periplasmic binding protein-like II"/>
    <property type="match status" value="1"/>
</dbReference>
<feature type="region of interest" description="Disordered" evidence="5">
    <location>
        <begin position="305"/>
        <end position="325"/>
    </location>
</feature>
<keyword evidence="4" id="KW-0804">Transcription</keyword>
<evidence type="ECO:0000256" key="4">
    <source>
        <dbReference type="ARBA" id="ARBA00023163"/>
    </source>
</evidence>
<dbReference type="PANTHER" id="PTHR30118">
    <property type="entry name" value="HTH-TYPE TRANSCRIPTIONAL REGULATOR LEUO-RELATED"/>
    <property type="match status" value="1"/>
</dbReference>
<dbReference type="PRINTS" id="PR00039">
    <property type="entry name" value="HTHLYSR"/>
</dbReference>
<evidence type="ECO:0000256" key="1">
    <source>
        <dbReference type="ARBA" id="ARBA00009437"/>
    </source>
</evidence>
<evidence type="ECO:0000259" key="6">
    <source>
        <dbReference type="PROSITE" id="PS50931"/>
    </source>
</evidence>
<dbReference type="SUPFAM" id="SSF46785">
    <property type="entry name" value="Winged helix' DNA-binding domain"/>
    <property type="match status" value="1"/>
</dbReference>
<dbReference type="Gene3D" id="3.40.190.10">
    <property type="entry name" value="Periplasmic binding protein-like II"/>
    <property type="match status" value="2"/>
</dbReference>
<feature type="domain" description="HTH lysR-type" evidence="6">
    <location>
        <begin position="10"/>
        <end position="67"/>
    </location>
</feature>
<dbReference type="InterPro" id="IPR000847">
    <property type="entry name" value="LysR_HTH_N"/>
</dbReference>
<dbReference type="Gene3D" id="1.10.10.10">
    <property type="entry name" value="Winged helix-like DNA-binding domain superfamily/Winged helix DNA-binding domain"/>
    <property type="match status" value="1"/>
</dbReference>
<comment type="similarity">
    <text evidence="1">Belongs to the LysR transcriptional regulatory family.</text>
</comment>
<evidence type="ECO:0000256" key="2">
    <source>
        <dbReference type="ARBA" id="ARBA00023015"/>
    </source>
</evidence>
<keyword evidence="8" id="KW-1185">Reference proteome</keyword>
<dbReference type="Proteomes" id="UP001500975">
    <property type="component" value="Unassembled WGS sequence"/>
</dbReference>
<organism evidence="7 8">
    <name type="scientific">Variovorax defluvii</name>
    <dbReference type="NCBI Taxonomy" id="913761"/>
    <lineage>
        <taxon>Bacteria</taxon>
        <taxon>Pseudomonadati</taxon>
        <taxon>Pseudomonadota</taxon>
        <taxon>Betaproteobacteria</taxon>
        <taxon>Burkholderiales</taxon>
        <taxon>Comamonadaceae</taxon>
        <taxon>Variovorax</taxon>
    </lineage>
</organism>
<dbReference type="InterPro" id="IPR050389">
    <property type="entry name" value="LysR-type_TF"/>
</dbReference>
<dbReference type="EMBL" id="BAABGJ010000002">
    <property type="protein sequence ID" value="GAA4330211.1"/>
    <property type="molecule type" value="Genomic_DNA"/>
</dbReference>
<protein>
    <submittedName>
        <fullName evidence="7">LysR substrate-binding domain-containing protein</fullName>
    </submittedName>
</protein>
<gene>
    <name evidence="7" type="ORF">GCM10023165_03740</name>
</gene>
<keyword evidence="2" id="KW-0805">Transcription regulation</keyword>
<comment type="caution">
    <text evidence="7">The sequence shown here is derived from an EMBL/GenBank/DDBJ whole genome shotgun (WGS) entry which is preliminary data.</text>
</comment>
<dbReference type="RefSeq" id="WP_345535511.1">
    <property type="nucleotide sequence ID" value="NZ_BAABGJ010000002.1"/>
</dbReference>
<dbReference type="InterPro" id="IPR036388">
    <property type="entry name" value="WH-like_DNA-bd_sf"/>
</dbReference>
<dbReference type="PROSITE" id="PS50931">
    <property type="entry name" value="HTH_LYSR"/>
    <property type="match status" value="1"/>
</dbReference>
<proteinExistence type="inferred from homology"/>
<evidence type="ECO:0000313" key="8">
    <source>
        <dbReference type="Proteomes" id="UP001500975"/>
    </source>
</evidence>
<dbReference type="Pfam" id="PF03466">
    <property type="entry name" value="LysR_substrate"/>
    <property type="match status" value="1"/>
</dbReference>
<sequence>MRDQALLDKIDLHLIRILHTVLTDRSVSRAAIRLGMYQPAVSAALKRLRELSGDPLLVRSGSGMVPTDAGLRMIDPAASILRAAEMLFSDARGFDPQTAQTTFRIAASDYLDPLFLPMLVAQVKAQAPLCGIEIHALTSDSDYHAHLSLGQVDLVIGNWLKPPEDLHMARLFGDEIVCLVSKDHPAVRRGWDLESWLAAEHVAPTPLHPGARGIIDQMLDEMGRQRHITARCAHFGLIPDMVASSLLVLTTGRQYCERFLERLPVAILPCPVALPRLMYYQLWHERTHSSSAARWLRERTKSVAASLRPSSAASGSDSPSAAGSG</sequence>
<evidence type="ECO:0000313" key="7">
    <source>
        <dbReference type="EMBL" id="GAA4330211.1"/>
    </source>
</evidence>
<evidence type="ECO:0000256" key="3">
    <source>
        <dbReference type="ARBA" id="ARBA00023125"/>
    </source>
</evidence>
<dbReference type="InterPro" id="IPR036390">
    <property type="entry name" value="WH_DNA-bd_sf"/>
</dbReference>
<dbReference type="PANTHER" id="PTHR30118:SF15">
    <property type="entry name" value="TRANSCRIPTIONAL REGULATORY PROTEIN"/>
    <property type="match status" value="1"/>
</dbReference>